<keyword evidence="2" id="KW-1185">Reference proteome</keyword>
<evidence type="ECO:0000313" key="1">
    <source>
        <dbReference type="EMBL" id="GBP30700.1"/>
    </source>
</evidence>
<dbReference type="AlphaFoldDB" id="A0A4C1UWU4"/>
<organism evidence="1 2">
    <name type="scientific">Eumeta variegata</name>
    <name type="common">Bagworm moth</name>
    <name type="synonym">Eumeta japonica</name>
    <dbReference type="NCBI Taxonomy" id="151549"/>
    <lineage>
        <taxon>Eukaryota</taxon>
        <taxon>Metazoa</taxon>
        <taxon>Ecdysozoa</taxon>
        <taxon>Arthropoda</taxon>
        <taxon>Hexapoda</taxon>
        <taxon>Insecta</taxon>
        <taxon>Pterygota</taxon>
        <taxon>Neoptera</taxon>
        <taxon>Endopterygota</taxon>
        <taxon>Lepidoptera</taxon>
        <taxon>Glossata</taxon>
        <taxon>Ditrysia</taxon>
        <taxon>Tineoidea</taxon>
        <taxon>Psychidae</taxon>
        <taxon>Oiketicinae</taxon>
        <taxon>Eumeta</taxon>
    </lineage>
</organism>
<comment type="caution">
    <text evidence="1">The sequence shown here is derived from an EMBL/GenBank/DDBJ whole genome shotgun (WGS) entry which is preliminary data.</text>
</comment>
<dbReference type="Proteomes" id="UP000299102">
    <property type="component" value="Unassembled WGS sequence"/>
</dbReference>
<proteinExistence type="predicted"/>
<evidence type="ECO:0000313" key="2">
    <source>
        <dbReference type="Proteomes" id="UP000299102"/>
    </source>
</evidence>
<name>A0A4C1UWU4_EUMVA</name>
<protein>
    <submittedName>
        <fullName evidence="1">Uncharacterized protein</fullName>
    </submittedName>
</protein>
<accession>A0A4C1UWU4</accession>
<dbReference type="EMBL" id="BGZK01000236">
    <property type="protein sequence ID" value="GBP30700.1"/>
    <property type="molecule type" value="Genomic_DNA"/>
</dbReference>
<gene>
    <name evidence="1" type="ORF">EVAR_75923_1</name>
</gene>
<reference evidence="1 2" key="1">
    <citation type="journal article" date="2019" name="Commun. Biol.">
        <title>The bagworm genome reveals a unique fibroin gene that provides high tensile strength.</title>
        <authorList>
            <person name="Kono N."/>
            <person name="Nakamura H."/>
            <person name="Ohtoshi R."/>
            <person name="Tomita M."/>
            <person name="Numata K."/>
            <person name="Arakawa K."/>
        </authorList>
    </citation>
    <scope>NUCLEOTIDE SEQUENCE [LARGE SCALE GENOMIC DNA]</scope>
</reference>
<sequence>MKVLDLFRRTFVLINDCLVDKPSSNIVNAHRAPEGPTKEPRLGRLECKKKTSVTSEECKGKVRWQTGARLHANTATLSLSAGRRTAAAAARAPAWGRGACSAR</sequence>